<protein>
    <submittedName>
        <fullName evidence="2">Uncharacterized protein</fullName>
    </submittedName>
</protein>
<organism evidence="2 3">
    <name type="scientific">Tulasnella calospora MUT 4182</name>
    <dbReference type="NCBI Taxonomy" id="1051891"/>
    <lineage>
        <taxon>Eukaryota</taxon>
        <taxon>Fungi</taxon>
        <taxon>Dikarya</taxon>
        <taxon>Basidiomycota</taxon>
        <taxon>Agaricomycotina</taxon>
        <taxon>Agaricomycetes</taxon>
        <taxon>Cantharellales</taxon>
        <taxon>Tulasnellaceae</taxon>
        <taxon>Tulasnella</taxon>
    </lineage>
</organism>
<feature type="region of interest" description="Disordered" evidence="1">
    <location>
        <begin position="27"/>
        <end position="60"/>
    </location>
</feature>
<proteinExistence type="predicted"/>
<evidence type="ECO:0000313" key="3">
    <source>
        <dbReference type="Proteomes" id="UP000054248"/>
    </source>
</evidence>
<name>A0A0C3QH27_9AGAM</name>
<accession>A0A0C3QH27</accession>
<reference evidence="3" key="2">
    <citation type="submission" date="2015-01" db="EMBL/GenBank/DDBJ databases">
        <title>Evolutionary Origins and Diversification of the Mycorrhizal Mutualists.</title>
        <authorList>
            <consortium name="DOE Joint Genome Institute"/>
            <consortium name="Mycorrhizal Genomics Consortium"/>
            <person name="Kohler A."/>
            <person name="Kuo A."/>
            <person name="Nagy L.G."/>
            <person name="Floudas D."/>
            <person name="Copeland A."/>
            <person name="Barry K.W."/>
            <person name="Cichocki N."/>
            <person name="Veneault-Fourrey C."/>
            <person name="LaButti K."/>
            <person name="Lindquist E.A."/>
            <person name="Lipzen A."/>
            <person name="Lundell T."/>
            <person name="Morin E."/>
            <person name="Murat C."/>
            <person name="Riley R."/>
            <person name="Ohm R."/>
            <person name="Sun H."/>
            <person name="Tunlid A."/>
            <person name="Henrissat B."/>
            <person name="Grigoriev I.V."/>
            <person name="Hibbett D.S."/>
            <person name="Martin F."/>
        </authorList>
    </citation>
    <scope>NUCLEOTIDE SEQUENCE [LARGE SCALE GENOMIC DNA]</scope>
    <source>
        <strain evidence="3">MUT 4182</strain>
    </source>
</reference>
<gene>
    <name evidence="2" type="ORF">M407DRAFT_8229</name>
</gene>
<evidence type="ECO:0000313" key="2">
    <source>
        <dbReference type="EMBL" id="KIO25756.1"/>
    </source>
</evidence>
<evidence type="ECO:0000256" key="1">
    <source>
        <dbReference type="SAM" id="MobiDB-lite"/>
    </source>
</evidence>
<feature type="compositionally biased region" description="Basic and acidic residues" evidence="1">
    <location>
        <begin position="167"/>
        <end position="179"/>
    </location>
</feature>
<dbReference type="OrthoDB" id="3266534at2759"/>
<reference evidence="2 3" key="1">
    <citation type="submission" date="2014-04" db="EMBL/GenBank/DDBJ databases">
        <authorList>
            <consortium name="DOE Joint Genome Institute"/>
            <person name="Kuo A."/>
            <person name="Girlanda M."/>
            <person name="Perotto S."/>
            <person name="Kohler A."/>
            <person name="Nagy L.G."/>
            <person name="Floudas D."/>
            <person name="Copeland A."/>
            <person name="Barry K.W."/>
            <person name="Cichocki N."/>
            <person name="Veneault-Fourrey C."/>
            <person name="LaButti K."/>
            <person name="Lindquist E.A."/>
            <person name="Lipzen A."/>
            <person name="Lundell T."/>
            <person name="Morin E."/>
            <person name="Murat C."/>
            <person name="Sun H."/>
            <person name="Tunlid A."/>
            <person name="Henrissat B."/>
            <person name="Grigoriev I.V."/>
            <person name="Hibbett D.S."/>
            <person name="Martin F."/>
            <person name="Nordberg H.P."/>
            <person name="Cantor M.N."/>
            <person name="Hua S.X."/>
        </authorList>
    </citation>
    <scope>NUCLEOTIDE SEQUENCE [LARGE SCALE GENOMIC DNA]</scope>
    <source>
        <strain evidence="2 3">MUT 4182</strain>
    </source>
</reference>
<feature type="compositionally biased region" description="Basic and acidic residues" evidence="1">
    <location>
        <begin position="49"/>
        <end position="58"/>
    </location>
</feature>
<keyword evidence="3" id="KW-1185">Reference proteome</keyword>
<dbReference type="HOGENOM" id="CLU_514078_0_0_1"/>
<dbReference type="AlphaFoldDB" id="A0A0C3QH27"/>
<feature type="region of interest" description="Disordered" evidence="1">
    <location>
        <begin position="160"/>
        <end position="189"/>
    </location>
</feature>
<dbReference type="EMBL" id="KN823036">
    <property type="protein sequence ID" value="KIO25756.1"/>
    <property type="molecule type" value="Genomic_DNA"/>
</dbReference>
<dbReference type="Proteomes" id="UP000054248">
    <property type="component" value="Unassembled WGS sequence"/>
</dbReference>
<sequence>MDHTTTNDWNDLLPLFTPDATDGSHGLPSSSLYAVTDPNARPALSTPRDAPEENPYHETDEDLTLRKKACVSLGDKIAFVIEFKLQGQGICPHIGDAVIQEFYDDISTREASKKLRWLTLGLLTQRRTVSNALYNENRFKKLEPDPRVSRHLPMWALDRSAKGTKSAHREKEKRARLQSERGVCPKQTQNRRIHQWHPYEVSRNRRAQEIAPFEVHDNAHRTSLMLLDSEKASFQAGFDTCLPYWQSPLTATHDADTMLSAPVLTRPLTEAPNTVWSSASLTDVEFSEFGDMARSPLFSPASTALKMATPNAALLPSPNISPLSCKTSRTPQINQPEEQGDAFMFDFDSLIGSGPRPPCVLKPAPFQHILQDPAPSSALGIEISLDQLLGFDSSFFLASGLDPTPSALERNDEPALLIDQELEVNEEIDLSLQFNEWLHDFSGSSNLEDTLEQDEPTTLNPGQLMTFDQILDLILGEQPTLQPPNGTAELDNLAGLPPTPGRSTIIENVQEEMNVDADFEEYLRACGLLE</sequence>